<dbReference type="OMA" id="YLEYHMK"/>
<dbReference type="InParanoid" id="D8R6M4"/>
<dbReference type="FunCoup" id="D8R6M4">
    <property type="interactions" value="728"/>
</dbReference>
<name>D8R6M4_SELML</name>
<dbReference type="KEGG" id="smo:SELMODRAFT_85942"/>
<organism evidence="3">
    <name type="scientific">Selaginella moellendorffii</name>
    <name type="common">Spikemoss</name>
    <dbReference type="NCBI Taxonomy" id="88036"/>
    <lineage>
        <taxon>Eukaryota</taxon>
        <taxon>Viridiplantae</taxon>
        <taxon>Streptophyta</taxon>
        <taxon>Embryophyta</taxon>
        <taxon>Tracheophyta</taxon>
        <taxon>Lycopodiopsida</taxon>
        <taxon>Selaginellales</taxon>
        <taxon>Selaginellaceae</taxon>
        <taxon>Selaginella</taxon>
    </lineage>
</organism>
<keyword evidence="3" id="KW-1185">Reference proteome</keyword>
<dbReference type="Pfam" id="PF05705">
    <property type="entry name" value="DUF829"/>
    <property type="match status" value="1"/>
</dbReference>
<sequence length="329" mass="37471">MGRCRQGGSIGQGSWYWIRDKKSRGAGDSSGLVVMMAWMFSNKRYHMPYVHLFNEIGWECLVCQAHFLNLWFPTRALAIAVKILDELVEELSKRPRPVTFTSFSGGMKACTYMIIQVCPFHYIYSFAIIEKYKIVRDCTAGYIFDSTPINFVSETGIRFARRMLGTSVGNNFAVKFGLEKSGRALESMFSSNFEQQGVELNDSFYAAVEMAPALFLCSRNDDLAPFDVIEKFVSEVQGQTFKKVTLVHWEESDHVGEFLVSFHSGSSSLAFVVRHSTFATPHRRLQTSCIKVSLRGFWWFDGTNQRINGPRTNRRSQATPPRRTDCEEA</sequence>
<dbReference type="EMBL" id="GL377572">
    <property type="protein sequence ID" value="EFJ32699.1"/>
    <property type="molecule type" value="Genomic_DNA"/>
</dbReference>
<evidence type="ECO:0000313" key="2">
    <source>
        <dbReference type="EMBL" id="EFJ32699.1"/>
    </source>
</evidence>
<feature type="compositionally biased region" description="Polar residues" evidence="1">
    <location>
        <begin position="309"/>
        <end position="319"/>
    </location>
</feature>
<dbReference type="InterPro" id="IPR008547">
    <property type="entry name" value="DUF829_TMEM53"/>
</dbReference>
<dbReference type="PANTHER" id="PTHR12265">
    <property type="entry name" value="TRANSMEMBRANE PROTEIN 53"/>
    <property type="match status" value="1"/>
</dbReference>
<dbReference type="HOGENOM" id="CLU_881091_0_0_1"/>
<dbReference type="PANTHER" id="PTHR12265:SF0">
    <property type="entry name" value="EXPRESSED PROTEIN"/>
    <property type="match status" value="1"/>
</dbReference>
<dbReference type="InterPro" id="IPR029058">
    <property type="entry name" value="AB_hydrolase_fold"/>
</dbReference>
<dbReference type="AlphaFoldDB" id="D8R6M4"/>
<accession>D8R6M4</accession>
<evidence type="ECO:0000256" key="1">
    <source>
        <dbReference type="SAM" id="MobiDB-lite"/>
    </source>
</evidence>
<gene>
    <name evidence="2" type="ORF">SELMODRAFT_85942</name>
</gene>
<feature type="region of interest" description="Disordered" evidence="1">
    <location>
        <begin position="309"/>
        <end position="329"/>
    </location>
</feature>
<evidence type="ECO:0008006" key="4">
    <source>
        <dbReference type="Google" id="ProtNLM"/>
    </source>
</evidence>
<dbReference type="Proteomes" id="UP000001514">
    <property type="component" value="Unassembled WGS sequence"/>
</dbReference>
<dbReference type="SUPFAM" id="SSF53474">
    <property type="entry name" value="alpha/beta-Hydrolases"/>
    <property type="match status" value="1"/>
</dbReference>
<proteinExistence type="predicted"/>
<reference evidence="2 3" key="1">
    <citation type="journal article" date="2011" name="Science">
        <title>The Selaginella genome identifies genetic changes associated with the evolution of vascular plants.</title>
        <authorList>
            <person name="Banks J.A."/>
            <person name="Nishiyama T."/>
            <person name="Hasebe M."/>
            <person name="Bowman J.L."/>
            <person name="Gribskov M."/>
            <person name="dePamphilis C."/>
            <person name="Albert V.A."/>
            <person name="Aono N."/>
            <person name="Aoyama T."/>
            <person name="Ambrose B.A."/>
            <person name="Ashton N.W."/>
            <person name="Axtell M.J."/>
            <person name="Barker E."/>
            <person name="Barker M.S."/>
            <person name="Bennetzen J.L."/>
            <person name="Bonawitz N.D."/>
            <person name="Chapple C."/>
            <person name="Cheng C."/>
            <person name="Correa L.G."/>
            <person name="Dacre M."/>
            <person name="DeBarry J."/>
            <person name="Dreyer I."/>
            <person name="Elias M."/>
            <person name="Engstrom E.M."/>
            <person name="Estelle M."/>
            <person name="Feng L."/>
            <person name="Finet C."/>
            <person name="Floyd S.K."/>
            <person name="Frommer W.B."/>
            <person name="Fujita T."/>
            <person name="Gramzow L."/>
            <person name="Gutensohn M."/>
            <person name="Harholt J."/>
            <person name="Hattori M."/>
            <person name="Heyl A."/>
            <person name="Hirai T."/>
            <person name="Hiwatashi Y."/>
            <person name="Ishikawa M."/>
            <person name="Iwata M."/>
            <person name="Karol K.G."/>
            <person name="Koehler B."/>
            <person name="Kolukisaoglu U."/>
            <person name="Kubo M."/>
            <person name="Kurata T."/>
            <person name="Lalonde S."/>
            <person name="Li K."/>
            <person name="Li Y."/>
            <person name="Litt A."/>
            <person name="Lyons E."/>
            <person name="Manning G."/>
            <person name="Maruyama T."/>
            <person name="Michael T.P."/>
            <person name="Mikami K."/>
            <person name="Miyazaki S."/>
            <person name="Morinaga S."/>
            <person name="Murata T."/>
            <person name="Mueller-Roeber B."/>
            <person name="Nelson D.R."/>
            <person name="Obara M."/>
            <person name="Oguri Y."/>
            <person name="Olmstead R.G."/>
            <person name="Onodera N."/>
            <person name="Petersen B.L."/>
            <person name="Pils B."/>
            <person name="Prigge M."/>
            <person name="Rensing S.A."/>
            <person name="Riano-Pachon D.M."/>
            <person name="Roberts A.W."/>
            <person name="Sato Y."/>
            <person name="Scheller H.V."/>
            <person name="Schulz B."/>
            <person name="Schulz C."/>
            <person name="Shakirov E.V."/>
            <person name="Shibagaki N."/>
            <person name="Shinohara N."/>
            <person name="Shippen D.E."/>
            <person name="Soerensen I."/>
            <person name="Sotooka R."/>
            <person name="Sugimoto N."/>
            <person name="Sugita M."/>
            <person name="Sumikawa N."/>
            <person name="Tanurdzic M."/>
            <person name="Theissen G."/>
            <person name="Ulvskov P."/>
            <person name="Wakazuki S."/>
            <person name="Weng J.K."/>
            <person name="Willats W.W."/>
            <person name="Wipf D."/>
            <person name="Wolf P.G."/>
            <person name="Yang L."/>
            <person name="Zimmer A.D."/>
            <person name="Zhu Q."/>
            <person name="Mitros T."/>
            <person name="Hellsten U."/>
            <person name="Loque D."/>
            <person name="Otillar R."/>
            <person name="Salamov A."/>
            <person name="Schmutz J."/>
            <person name="Shapiro H."/>
            <person name="Lindquist E."/>
            <person name="Lucas S."/>
            <person name="Rokhsar D."/>
            <person name="Grigoriev I.V."/>
        </authorList>
    </citation>
    <scope>NUCLEOTIDE SEQUENCE [LARGE SCALE GENOMIC DNA]</scope>
</reference>
<protein>
    <recommendedName>
        <fullName evidence="4">Serine aminopeptidase S33 domain-containing protein</fullName>
    </recommendedName>
</protein>
<dbReference type="eggNOG" id="KOG2521">
    <property type="taxonomic scope" value="Eukaryota"/>
</dbReference>
<dbReference type="Gramene" id="EFJ32699">
    <property type="protein sequence ID" value="EFJ32699"/>
    <property type="gene ID" value="SELMODRAFT_85942"/>
</dbReference>
<evidence type="ECO:0000313" key="3">
    <source>
        <dbReference type="Proteomes" id="UP000001514"/>
    </source>
</evidence>